<dbReference type="HOGENOM" id="CLU_054762_1_0_11"/>
<dbReference type="EMBL" id="GG657754">
    <property type="protein sequence ID" value="EFL22637.1"/>
    <property type="molecule type" value="Genomic_DNA"/>
</dbReference>
<feature type="transmembrane region" description="Helical" evidence="1">
    <location>
        <begin position="92"/>
        <end position="111"/>
    </location>
</feature>
<evidence type="ECO:0000313" key="2">
    <source>
        <dbReference type="EMBL" id="EFL22637.1"/>
    </source>
</evidence>
<dbReference type="Proteomes" id="UP000003963">
    <property type="component" value="Unassembled WGS sequence"/>
</dbReference>
<dbReference type="STRING" id="457427.SSOG_02351"/>
<gene>
    <name evidence="2" type="ORF">SSOG_02351</name>
</gene>
<proteinExistence type="predicted"/>
<feature type="transmembrane region" description="Helical" evidence="1">
    <location>
        <begin position="212"/>
        <end position="229"/>
    </location>
</feature>
<feature type="transmembrane region" description="Helical" evidence="1">
    <location>
        <begin position="187"/>
        <end position="206"/>
    </location>
</feature>
<reference evidence="2 3" key="1">
    <citation type="submission" date="2009-02" db="EMBL/GenBank/DDBJ databases">
        <title>Annotation of Streptomyces hygroscopicus strain ATCC 53653.</title>
        <authorList>
            <consortium name="The Broad Institute Genome Sequencing Platform"/>
            <consortium name="Broad Institute Microbial Sequencing Center"/>
            <person name="Fischbach M."/>
            <person name="Godfrey P."/>
            <person name="Ward D."/>
            <person name="Young S."/>
            <person name="Zeng Q."/>
            <person name="Koehrsen M."/>
            <person name="Alvarado L."/>
            <person name="Berlin A.M."/>
            <person name="Bochicchio J."/>
            <person name="Borenstein D."/>
            <person name="Chapman S.B."/>
            <person name="Chen Z."/>
            <person name="Engels R."/>
            <person name="Freedman E."/>
            <person name="Gellesch M."/>
            <person name="Goldberg J."/>
            <person name="Griggs A."/>
            <person name="Gujja S."/>
            <person name="Heilman E.R."/>
            <person name="Heiman D.I."/>
            <person name="Hepburn T.A."/>
            <person name="Howarth C."/>
            <person name="Jen D."/>
            <person name="Larson L."/>
            <person name="Lewis B."/>
            <person name="Mehta T."/>
            <person name="Park D."/>
            <person name="Pearson M."/>
            <person name="Richards J."/>
            <person name="Roberts A."/>
            <person name="Saif S."/>
            <person name="Shea T.D."/>
            <person name="Shenoy N."/>
            <person name="Sisk P."/>
            <person name="Stolte C."/>
            <person name="Sykes S.N."/>
            <person name="Thomson T."/>
            <person name="Walk T."/>
            <person name="White J."/>
            <person name="Yandava C."/>
            <person name="Straight P."/>
            <person name="Clardy J."/>
            <person name="Hung D."/>
            <person name="Kolter R."/>
            <person name="Mekalanos J."/>
            <person name="Walker S."/>
            <person name="Walsh C.T."/>
            <person name="Wieland-Brown L.C."/>
            <person name="Haas B."/>
            <person name="Nusbaum C."/>
            <person name="Birren B."/>
        </authorList>
    </citation>
    <scope>NUCLEOTIDE SEQUENCE [LARGE SCALE GENOMIC DNA]</scope>
    <source>
        <strain evidence="2 3">ATCC 53653</strain>
    </source>
</reference>
<name>D9W8D0_9ACTN</name>
<feature type="transmembrane region" description="Helical" evidence="1">
    <location>
        <begin position="53"/>
        <end position="80"/>
    </location>
</feature>
<sequence length="327" mass="33723">MEVVVARSWRRAGIVALPFVLAWAAVLAVFTALRDRLPDPVATHMGPGGQADGFTGLGAFLPVATTLLLLPGLIASVVAYCSRMALGGQRMLVATGYGTAAMLGYDLVALLEANAGAGRAAQVAFPLWHLAVSFAVAGAVGGAGWLLAGRDAAPADEADEAAEAAGPRLPLGKGETAVWTRSVGSPVLVVVGAGITLLGVVLTVVMDVTAESALIAVGLISLALSRCRVTVDRRGLSVAPWFAPRPRMRIPLERITKATSREARALGLGGWGYRIQPGRSALVLRSGDALFLRLATGKEFVVTVDDAATAAALLNTLVERDRTATGT</sequence>
<accession>D9W8D0</accession>
<feature type="transmembrane region" description="Helical" evidence="1">
    <location>
        <begin position="12"/>
        <end position="33"/>
    </location>
</feature>
<evidence type="ECO:0000313" key="3">
    <source>
        <dbReference type="Proteomes" id="UP000003963"/>
    </source>
</evidence>
<dbReference type="AlphaFoldDB" id="D9W8D0"/>
<keyword evidence="3" id="KW-1185">Reference proteome</keyword>
<keyword evidence="1" id="KW-0812">Transmembrane</keyword>
<keyword evidence="1" id="KW-0472">Membrane</keyword>
<organism evidence="2 3">
    <name type="scientific">Streptomyces himastatinicus ATCC 53653</name>
    <dbReference type="NCBI Taxonomy" id="457427"/>
    <lineage>
        <taxon>Bacteria</taxon>
        <taxon>Bacillati</taxon>
        <taxon>Actinomycetota</taxon>
        <taxon>Actinomycetes</taxon>
        <taxon>Kitasatosporales</taxon>
        <taxon>Streptomycetaceae</taxon>
        <taxon>Streptomyces</taxon>
        <taxon>Streptomyces violaceusniger group</taxon>
    </lineage>
</organism>
<feature type="transmembrane region" description="Helical" evidence="1">
    <location>
        <begin position="123"/>
        <end position="148"/>
    </location>
</feature>
<evidence type="ECO:0000256" key="1">
    <source>
        <dbReference type="SAM" id="Phobius"/>
    </source>
</evidence>
<keyword evidence="1" id="KW-1133">Transmembrane helix</keyword>
<protein>
    <submittedName>
        <fullName evidence="2">LigA protein</fullName>
    </submittedName>
</protein>